<dbReference type="PROSITE" id="PS50994">
    <property type="entry name" value="INTEGRASE"/>
    <property type="match status" value="1"/>
</dbReference>
<evidence type="ECO:0000313" key="3">
    <source>
        <dbReference type="EMBL" id="OLP86805.1"/>
    </source>
</evidence>
<dbReference type="InterPro" id="IPR036397">
    <property type="entry name" value="RNaseH_sf"/>
</dbReference>
<organism evidence="3 4">
    <name type="scientific">Symbiodinium microadriaticum</name>
    <name type="common">Dinoflagellate</name>
    <name type="synonym">Zooxanthella microadriatica</name>
    <dbReference type="NCBI Taxonomy" id="2951"/>
    <lineage>
        <taxon>Eukaryota</taxon>
        <taxon>Sar</taxon>
        <taxon>Alveolata</taxon>
        <taxon>Dinophyceae</taxon>
        <taxon>Suessiales</taxon>
        <taxon>Symbiodiniaceae</taxon>
        <taxon>Symbiodinium</taxon>
    </lineage>
</organism>
<dbReference type="OrthoDB" id="408309at2759"/>
<comment type="caution">
    <text evidence="3">The sequence shown here is derived from an EMBL/GenBank/DDBJ whole genome shotgun (WGS) entry which is preliminary data.</text>
</comment>
<dbReference type="Proteomes" id="UP000186817">
    <property type="component" value="Unassembled WGS sequence"/>
</dbReference>
<name>A0A1Q9CV84_SYMMI</name>
<gene>
    <name evidence="3" type="primary">GIP</name>
    <name evidence="3" type="ORF">AK812_SmicGene32045</name>
</gene>
<accession>A0A1Q9CV84</accession>
<dbReference type="AlphaFoldDB" id="A0A1Q9CV84"/>
<dbReference type="Pfam" id="PF07727">
    <property type="entry name" value="RVT_2"/>
    <property type="match status" value="1"/>
</dbReference>
<dbReference type="Gene3D" id="3.30.420.10">
    <property type="entry name" value="Ribonuclease H-like superfamily/Ribonuclease H"/>
    <property type="match status" value="1"/>
</dbReference>
<dbReference type="GO" id="GO:0015074">
    <property type="term" value="P:DNA integration"/>
    <property type="evidence" value="ECO:0007669"/>
    <property type="project" value="InterPro"/>
</dbReference>
<dbReference type="EMBL" id="LSRX01000898">
    <property type="protein sequence ID" value="OLP86805.1"/>
    <property type="molecule type" value="Genomic_DNA"/>
</dbReference>
<reference evidence="3 4" key="1">
    <citation type="submission" date="2016-02" db="EMBL/GenBank/DDBJ databases">
        <title>Genome analysis of coral dinoflagellate symbionts highlights evolutionary adaptations to a symbiotic lifestyle.</title>
        <authorList>
            <person name="Aranda M."/>
            <person name="Li Y."/>
            <person name="Liew Y.J."/>
            <person name="Baumgarten S."/>
            <person name="Simakov O."/>
            <person name="Wilson M."/>
            <person name="Piel J."/>
            <person name="Ashoor H."/>
            <person name="Bougouffa S."/>
            <person name="Bajic V.B."/>
            <person name="Ryu T."/>
            <person name="Ravasi T."/>
            <person name="Bayer T."/>
            <person name="Micklem G."/>
            <person name="Kim H."/>
            <person name="Bhak J."/>
            <person name="Lajeunesse T.C."/>
            <person name="Voolstra C.R."/>
        </authorList>
    </citation>
    <scope>NUCLEOTIDE SEQUENCE [LARGE SCALE GENOMIC DNA]</scope>
    <source>
        <strain evidence="3 4">CCMP2467</strain>
    </source>
</reference>
<dbReference type="InterPro" id="IPR013103">
    <property type="entry name" value="RVT_2"/>
</dbReference>
<proteinExistence type="predicted"/>
<evidence type="ECO:0000259" key="2">
    <source>
        <dbReference type="PROSITE" id="PS50994"/>
    </source>
</evidence>
<evidence type="ECO:0000256" key="1">
    <source>
        <dbReference type="SAM" id="MobiDB-lite"/>
    </source>
</evidence>
<dbReference type="SUPFAM" id="SSF53098">
    <property type="entry name" value="Ribonuclease H-like"/>
    <property type="match status" value="1"/>
</dbReference>
<keyword evidence="4" id="KW-1185">Reference proteome</keyword>
<evidence type="ECO:0000313" key="4">
    <source>
        <dbReference type="Proteomes" id="UP000186817"/>
    </source>
</evidence>
<feature type="region of interest" description="Disordered" evidence="1">
    <location>
        <begin position="191"/>
        <end position="214"/>
    </location>
</feature>
<feature type="compositionally biased region" description="Polar residues" evidence="1">
    <location>
        <begin position="201"/>
        <end position="214"/>
    </location>
</feature>
<dbReference type="InterPro" id="IPR012337">
    <property type="entry name" value="RNaseH-like_sf"/>
</dbReference>
<dbReference type="GO" id="GO:0003676">
    <property type="term" value="F:nucleic acid binding"/>
    <property type="evidence" value="ECO:0007669"/>
    <property type="project" value="InterPro"/>
</dbReference>
<dbReference type="InterPro" id="IPR001584">
    <property type="entry name" value="Integrase_cat-core"/>
</dbReference>
<sequence length="731" mass="81774">MNFGNHVEQTLATCQRIDACIFQIEEKLGKLHSENGDFRNKMHYKLPRLDVLEVTLADSGISNAIRNRQGRAVSIKTVEAKRIWFMIHTYEPRHLWINCGRQDPSKICWPRELLYDLYEHQIEQGRHFHVCCGQNIFAESTPELQDVMHGTLCAVHCPSEVMGLGKMSGNNFLNKKSFIYTTSRAVHEATDTRRAKRHFSNPGQLTSNTPAPRSQTWQLRLAEQAAAAMISDCSVPVYLSELLVADLKRDGDLNLSNQAALENAQQVVKRRRLLRKQPAPAVSKARDQQSEASWVQELIPQFQVKHVVMARGTNRVQPPKPGIPARVSLTAYGSEPAAIHLDADFGDVIGMDVAYWSGQSGHKYMFTHILDEATLFHQATASGRTMEDQYDTLTDSWTKWAGPCQLLYIDPAGEYVGDLWREKLQRDGICAKVAAGESHWQVGRVESHGKILKAMLSRMDAETPITDAVALVASAAGGTGLRRSQYLTKMRIFYLETPNALQYVLVASTEKKKRAGGINVEGSGKGKDGRQLILQQVASRKWKLINFNISTAFLQGKGDGRKLGIKPPEELREALKMGPSDQCRLEGGAYGRIDAPFLWFQTLKQTLEELGFIQSPFDACTFSLVTKGPDGEPRVHGVLGIHVDDGIGGGDSYFGRVIEQLRGIYNFGSYDEGEFVFTGIRFRQWDDGSIEMDQMAYIEKISPIHVHQSKILADIRLNSDRGGRAEVRLSC</sequence>
<feature type="domain" description="Integrase catalytic" evidence="2">
    <location>
        <begin position="332"/>
        <end position="506"/>
    </location>
</feature>
<protein>
    <submittedName>
        <fullName evidence="3">Copia protein</fullName>
    </submittedName>
</protein>